<gene>
    <name evidence="3" type="ORF">DILT_LOCUS16894</name>
</gene>
<feature type="compositionally biased region" description="Polar residues" evidence="2">
    <location>
        <begin position="111"/>
        <end position="122"/>
    </location>
</feature>
<dbReference type="AlphaFoldDB" id="A0A3P7N7V0"/>
<accession>A0A3P7N7V0</accession>
<feature type="coiled-coil region" evidence="1">
    <location>
        <begin position="318"/>
        <end position="373"/>
    </location>
</feature>
<feature type="coiled-coil region" evidence="1">
    <location>
        <begin position="614"/>
        <end position="716"/>
    </location>
</feature>
<feature type="coiled-coil region" evidence="1">
    <location>
        <begin position="490"/>
        <end position="564"/>
    </location>
</feature>
<feature type="compositionally biased region" description="Polar residues" evidence="2">
    <location>
        <begin position="92"/>
        <end position="104"/>
    </location>
</feature>
<feature type="region of interest" description="Disordered" evidence="2">
    <location>
        <begin position="1"/>
        <end position="29"/>
    </location>
</feature>
<feature type="region of interest" description="Disordered" evidence="2">
    <location>
        <begin position="200"/>
        <end position="226"/>
    </location>
</feature>
<feature type="compositionally biased region" description="Basic and acidic residues" evidence="2">
    <location>
        <begin position="1"/>
        <end position="13"/>
    </location>
</feature>
<dbReference type="OrthoDB" id="2286360at2759"/>
<name>A0A3P7N7V0_DIBLA</name>
<feature type="coiled-coil region" evidence="1">
    <location>
        <begin position="770"/>
        <end position="797"/>
    </location>
</feature>
<feature type="non-terminal residue" evidence="3">
    <location>
        <position position="798"/>
    </location>
</feature>
<dbReference type="Proteomes" id="UP000281553">
    <property type="component" value="Unassembled WGS sequence"/>
</dbReference>
<evidence type="ECO:0000313" key="4">
    <source>
        <dbReference type="Proteomes" id="UP000281553"/>
    </source>
</evidence>
<evidence type="ECO:0000313" key="3">
    <source>
        <dbReference type="EMBL" id="VDN35920.1"/>
    </source>
</evidence>
<evidence type="ECO:0000256" key="1">
    <source>
        <dbReference type="SAM" id="Coils"/>
    </source>
</evidence>
<sequence length="798" mass="89104">MEEQRVPETRVQLDQRLLSGIPTGKKSSDESFTINFGDLDSLNHLTPGVHLPNRVETTKTVRIQSEYSTDPSTYEVPSFSTKFAGGSLQLHPGSTSHKSRSSSYEALGPKVTSSRLEGTFHSTPKLSENKSFVLSSYSPVLNAVVPKSQSTTTRPSSTSSTSPPFQIGTSFKISKTSKSSGHINTRQYLAPLRLSTKESSELSDLPIKSPPSPDEVTCDSGLGDPYLNEEDRLRSHVAQLEGRLQVYTKETETWLRERAELFTEASSLRKRLEIAQKNYEEVKEKHQLKVGEMKTRTECAEGELQQLKINLSQKCQETGELAKKLTAAQQEIASLKSQLTEVQQKSAAKDQAIESLKEKLAQLHADVESFRYAHSQMLESKTDLSAELSSLKQSQEWYSEQLQLTQAARDRLQNELLATQKWLNEGGTSAQHLVQENARLETKLLSSEAALADAKRNLSRQLEAIRADIWERESVFEKLVAERSSLESFCQQKSAQLSDCQARIKALQNNLAEAENESSSHRTSLENDKLSRLDGKNNELTESVNNLLEEKATLEASLRAAHSERLELTSCLNQLKNDMSGLDNKYCALHHELEAKNSELISLLSSRDELTGDLEVLQAGLQAKLNELEELRVENEHLQSTLASFRAENEGLREDMRRLSEALQQAEASIKPACEMAAQKAKEPLLAELSQSTAEVDRLKDDLHKVNIQLNDLLADQERHCILLKEHQGLQEKYDSLLATRAAEDMQASQNSNALSQKLKEAEAAYSETLTVKTRELDSLTQQLNAKTAEVLQMSAQL</sequence>
<feature type="region of interest" description="Disordered" evidence="2">
    <location>
        <begin position="85"/>
        <end position="122"/>
    </location>
</feature>
<keyword evidence="4" id="KW-1185">Reference proteome</keyword>
<feature type="compositionally biased region" description="Low complexity" evidence="2">
    <location>
        <begin position="148"/>
        <end position="171"/>
    </location>
</feature>
<feature type="region of interest" description="Disordered" evidence="2">
    <location>
        <begin position="147"/>
        <end position="171"/>
    </location>
</feature>
<keyword evidence="1" id="KW-0175">Coiled coil</keyword>
<proteinExistence type="predicted"/>
<feature type="coiled-coil region" evidence="1">
    <location>
        <begin position="230"/>
        <end position="289"/>
    </location>
</feature>
<reference evidence="3 4" key="1">
    <citation type="submission" date="2018-11" db="EMBL/GenBank/DDBJ databases">
        <authorList>
            <consortium name="Pathogen Informatics"/>
        </authorList>
    </citation>
    <scope>NUCLEOTIDE SEQUENCE [LARGE SCALE GENOMIC DNA]</scope>
</reference>
<evidence type="ECO:0000256" key="2">
    <source>
        <dbReference type="SAM" id="MobiDB-lite"/>
    </source>
</evidence>
<organism evidence="3 4">
    <name type="scientific">Dibothriocephalus latus</name>
    <name type="common">Fish tapeworm</name>
    <name type="synonym">Diphyllobothrium latum</name>
    <dbReference type="NCBI Taxonomy" id="60516"/>
    <lineage>
        <taxon>Eukaryota</taxon>
        <taxon>Metazoa</taxon>
        <taxon>Spiralia</taxon>
        <taxon>Lophotrochozoa</taxon>
        <taxon>Platyhelminthes</taxon>
        <taxon>Cestoda</taxon>
        <taxon>Eucestoda</taxon>
        <taxon>Diphyllobothriidea</taxon>
        <taxon>Diphyllobothriidae</taxon>
        <taxon>Dibothriocephalus</taxon>
    </lineage>
</organism>
<dbReference type="EMBL" id="UYRU01087933">
    <property type="protein sequence ID" value="VDN35920.1"/>
    <property type="molecule type" value="Genomic_DNA"/>
</dbReference>
<dbReference type="Gene3D" id="1.10.287.1490">
    <property type="match status" value="1"/>
</dbReference>
<protein>
    <submittedName>
        <fullName evidence="3">Uncharacterized protein</fullName>
    </submittedName>
</protein>